<dbReference type="InterPro" id="IPR052398">
    <property type="entry name" value="Ubiquitin_hydrolase_53/54"/>
</dbReference>
<evidence type="ECO:0000256" key="3">
    <source>
        <dbReference type="PROSITE-ProRule" id="PRU00042"/>
    </source>
</evidence>
<dbReference type="PROSITE" id="PS50157">
    <property type="entry name" value="ZINC_FINGER_C2H2_2"/>
    <property type="match status" value="1"/>
</dbReference>
<dbReference type="GO" id="GO:0008270">
    <property type="term" value="F:zinc ion binding"/>
    <property type="evidence" value="ECO:0007669"/>
    <property type="project" value="UniProtKB-KW"/>
</dbReference>
<proteinExistence type="predicted"/>
<feature type="compositionally biased region" description="Basic and acidic residues" evidence="4">
    <location>
        <begin position="842"/>
        <end position="853"/>
    </location>
</feature>
<name>A0A7I8IPF5_SPIIN</name>
<accession>A0A7I8IPF5</accession>
<keyword evidence="3" id="KW-0479">Metal-binding</keyword>
<feature type="compositionally biased region" description="Basic and acidic residues" evidence="4">
    <location>
        <begin position="880"/>
        <end position="892"/>
    </location>
</feature>
<dbReference type="Pfam" id="PF04780">
    <property type="entry name" value="DUF629"/>
    <property type="match status" value="1"/>
</dbReference>
<feature type="compositionally biased region" description="Basic residues" evidence="4">
    <location>
        <begin position="854"/>
        <end position="863"/>
    </location>
</feature>
<evidence type="ECO:0000256" key="2">
    <source>
        <dbReference type="ARBA" id="ARBA00022801"/>
    </source>
</evidence>
<dbReference type="InterPro" id="IPR028889">
    <property type="entry name" value="USP"/>
</dbReference>
<feature type="compositionally biased region" description="Basic and acidic residues" evidence="4">
    <location>
        <begin position="1008"/>
        <end position="1022"/>
    </location>
</feature>
<feature type="compositionally biased region" description="Basic and acidic residues" evidence="4">
    <location>
        <begin position="945"/>
        <end position="956"/>
    </location>
</feature>
<dbReference type="PROSITE" id="PS00028">
    <property type="entry name" value="ZINC_FINGER_C2H2_1"/>
    <property type="match status" value="1"/>
</dbReference>
<feature type="domain" description="USP" evidence="6">
    <location>
        <begin position="1088"/>
        <end position="1416"/>
    </location>
</feature>
<feature type="compositionally biased region" description="Polar residues" evidence="4">
    <location>
        <begin position="868"/>
        <end position="879"/>
    </location>
</feature>
<feature type="region of interest" description="Disordered" evidence="4">
    <location>
        <begin position="909"/>
        <end position="956"/>
    </location>
</feature>
<dbReference type="GO" id="GO:0016579">
    <property type="term" value="P:protein deubiquitination"/>
    <property type="evidence" value="ECO:0007669"/>
    <property type="project" value="InterPro"/>
</dbReference>
<feature type="compositionally biased region" description="Low complexity" evidence="4">
    <location>
        <begin position="260"/>
        <end position="272"/>
    </location>
</feature>
<dbReference type="SUPFAM" id="SSF54001">
    <property type="entry name" value="Cysteine proteinases"/>
    <property type="match status" value="1"/>
</dbReference>
<feature type="domain" description="C2H2-type" evidence="5">
    <location>
        <begin position="354"/>
        <end position="382"/>
    </location>
</feature>
<feature type="region of interest" description="Disordered" evidence="4">
    <location>
        <begin position="1008"/>
        <end position="1032"/>
    </location>
</feature>
<sequence>MVGGDPGSVVVLSEDDHQSIPDSGASVLRSKVSCRSPRERPWQRNHRLSQRPSSTSTRRPSRPPPGNHTKATRLMKEAVRVDSARRAVALSPCSVEFALFYANLLYEAATDSKDYEGVVQECERALSISDPIDPARESLDEEESHHRLGPTPEARIAHVHQELRLLIQKANIASISSWVKSLNGASLGEDKFHLVPVHRLPSSDDLTELRHVSSARRPSEIKKATKTLEERRKEIEVRVAAARLLQQKLSPSSDRDDEPSTPLSSPSSSTSSGAQRLVERRKAINLRKVMSSVDRMEQVTRYWKSMDPEKRVSFLNISVLDLKQHFIILKDNASSDILTEALSFAEANRGWKFWLCCKCGEKFADSDSHAQHVMQKHMESLPRKLKSVLPQEPVGDWVEMLISGSWEPVDLYAAVKVLEEEHRSNSPFLSSEITSCGKDRDSPSDCCRSTDTHDSFSSSKGDSNINGTCSGAPGDQRDTCINNFDVDNLYKWPLSNDTERSKLLQRIHELFQLLLQQRCLAAAHLDKVIQFSMNEVQGLPSGFRILSRALNRSPVSICFLNASQLRKVLRFLQELSHSCGLGQCENRLIDDIHSVAQGSDLSEENFLICDSLKLQLDKHFFTSKLISIGTDNSGTDDGTDSFDTDAFIMWLFPGASIGEDLAAWTYMREEKLRQGKEVLQLLEKELYLLQNECEKKCEHLIYEEVLQDVENLCLEEVRRKDNSVTFDNLSYEAVLRKRREKLLKRVDDVVPMNSRFELDVISKVLKEGESLMASQFGSDETTSGVTSHPCEDSLYKADNCIAIAIQRQKELLSLESRLGPALSFDYRLVLLPLMKSFIRSEHACQEKEAAEGKRKGREHRKSKDIKPQPTSSAYLNQQDANRHKIDHEGEEKKLGEALEYQRRIEHAAKQRHLAEQGRLVRATSPDDEKSDNSENNVQYLGSERQSGRHDQTRHLDDDSSIDVGEIKFGNVCWSDFISAKACQKPNVGLRKENLDLLGGLHDNALVSDHRKGGPENRHDVRSPEGCSSPTSENLEHLISENPFLIPGDGGRRIPIQFNTEDIDEERFQTDLRKDVCQSVVVEGTIGCVSSSEFGEVIILLNTLHKSLWHLRRFRDELLRLLPKHVHVGDPCVVCSLNDIFTSLDLASTERHTDAIAATCLRTALSNLYPDSNFFQEGQMNDASEVLAVIFDCLHQSFTKEEQMTESEENTSMGSWDCMSSFCLVHHLFGMNIFEQMKCYNCGMESRHLKYSSFFHNINANGLRMMKVACADSSLDELLKLVEMNHKLACDVEAGGCRRLNPIHHILSTVPKFFTIVLGWQKTCESEDDISATLAAFTTELDIGNLYHGMDMGNKHSLVSMVCYYGQHYVCFAYCHQHAEWVMYDDYKVMVIGGWSDVLSRCKRGHLQPQVLFFEAVD</sequence>
<evidence type="ECO:0000256" key="1">
    <source>
        <dbReference type="ARBA" id="ARBA00022786"/>
    </source>
</evidence>
<dbReference type="CDD" id="cd02257">
    <property type="entry name" value="Peptidase_C19"/>
    <property type="match status" value="1"/>
</dbReference>
<evidence type="ECO:0000259" key="6">
    <source>
        <dbReference type="PROSITE" id="PS50235"/>
    </source>
</evidence>
<dbReference type="PANTHER" id="PTHR22975">
    <property type="entry name" value="UBIQUITIN SPECIFIC PROTEINASE"/>
    <property type="match status" value="1"/>
</dbReference>
<dbReference type="Pfam" id="PF00443">
    <property type="entry name" value="UCH"/>
    <property type="match status" value="1"/>
</dbReference>
<gene>
    <name evidence="7" type="ORF">SI7747_04005462</name>
</gene>
<feature type="region of interest" description="Disordered" evidence="4">
    <location>
        <begin position="1"/>
        <end position="71"/>
    </location>
</feature>
<evidence type="ECO:0000313" key="8">
    <source>
        <dbReference type="Proteomes" id="UP001189122"/>
    </source>
</evidence>
<feature type="compositionally biased region" description="Polar residues" evidence="4">
    <location>
        <begin position="455"/>
        <end position="469"/>
    </location>
</feature>
<keyword evidence="1" id="KW-0833">Ubl conjugation pathway</keyword>
<dbReference type="EMBL" id="LR743591">
    <property type="protein sequence ID" value="CAA2619295.1"/>
    <property type="molecule type" value="Genomic_DNA"/>
</dbReference>
<feature type="region of interest" description="Disordered" evidence="4">
    <location>
        <begin position="248"/>
        <end position="276"/>
    </location>
</feature>
<dbReference type="InterPro" id="IPR001394">
    <property type="entry name" value="Peptidase_C19_UCH"/>
</dbReference>
<feature type="region of interest" description="Disordered" evidence="4">
    <location>
        <begin position="842"/>
        <end position="892"/>
    </location>
</feature>
<keyword evidence="3" id="KW-0863">Zinc-finger</keyword>
<dbReference type="GO" id="GO:0004843">
    <property type="term" value="F:cysteine-type deubiquitinase activity"/>
    <property type="evidence" value="ECO:0007669"/>
    <property type="project" value="InterPro"/>
</dbReference>
<dbReference type="Proteomes" id="UP001189122">
    <property type="component" value="Unassembled WGS sequence"/>
</dbReference>
<reference evidence="7 8" key="1">
    <citation type="submission" date="2019-12" db="EMBL/GenBank/DDBJ databases">
        <authorList>
            <person name="Scholz U."/>
            <person name="Mascher M."/>
            <person name="Fiebig A."/>
        </authorList>
    </citation>
    <scope>NUCLEOTIDE SEQUENCE</scope>
</reference>
<keyword evidence="8" id="KW-1185">Reference proteome</keyword>
<dbReference type="Gene3D" id="3.90.70.10">
    <property type="entry name" value="Cysteine proteinases"/>
    <property type="match status" value="1"/>
</dbReference>
<organism evidence="7">
    <name type="scientific">Spirodela intermedia</name>
    <name type="common">Intermediate duckweed</name>
    <dbReference type="NCBI Taxonomy" id="51605"/>
    <lineage>
        <taxon>Eukaryota</taxon>
        <taxon>Viridiplantae</taxon>
        <taxon>Streptophyta</taxon>
        <taxon>Embryophyta</taxon>
        <taxon>Tracheophyta</taxon>
        <taxon>Spermatophyta</taxon>
        <taxon>Magnoliopsida</taxon>
        <taxon>Liliopsida</taxon>
        <taxon>Araceae</taxon>
        <taxon>Lemnoideae</taxon>
        <taxon>Spirodela</taxon>
    </lineage>
</organism>
<keyword evidence="3" id="KW-0862">Zinc</keyword>
<dbReference type="PANTHER" id="PTHR22975:SF9">
    <property type="entry name" value="ECHINUS SPLICE FORM 3"/>
    <property type="match status" value="1"/>
</dbReference>
<dbReference type="InterPro" id="IPR006865">
    <property type="entry name" value="DUF629"/>
</dbReference>
<dbReference type="EMBL" id="CACRZD030000004">
    <property type="protein sequence ID" value="CAA6659022.1"/>
    <property type="molecule type" value="Genomic_DNA"/>
</dbReference>
<feature type="region of interest" description="Disordered" evidence="4">
    <location>
        <begin position="451"/>
        <end position="470"/>
    </location>
</feature>
<evidence type="ECO:0000256" key="4">
    <source>
        <dbReference type="SAM" id="MobiDB-lite"/>
    </source>
</evidence>
<evidence type="ECO:0000259" key="5">
    <source>
        <dbReference type="PROSITE" id="PS50157"/>
    </source>
</evidence>
<protein>
    <submittedName>
        <fullName evidence="7">Uncharacterized protein</fullName>
    </submittedName>
</protein>
<evidence type="ECO:0000313" key="7">
    <source>
        <dbReference type="EMBL" id="CAA2619295.1"/>
    </source>
</evidence>
<dbReference type="InterPro" id="IPR038765">
    <property type="entry name" value="Papain-like_cys_pep_sf"/>
</dbReference>
<keyword evidence="2" id="KW-0378">Hydrolase</keyword>
<dbReference type="PROSITE" id="PS50235">
    <property type="entry name" value="USP_3"/>
    <property type="match status" value="1"/>
</dbReference>
<dbReference type="InterPro" id="IPR013087">
    <property type="entry name" value="Znf_C2H2_type"/>
</dbReference>